<dbReference type="InterPro" id="IPR012338">
    <property type="entry name" value="Beta-lactam/transpept-like"/>
</dbReference>
<keyword evidence="2" id="KW-0472">Membrane</keyword>
<gene>
    <name evidence="4" type="ORF">LA749_00330</name>
</gene>
<comment type="subcellular location">
    <subcellularLocation>
        <location evidence="1">Membrane</location>
    </subcellularLocation>
</comment>
<dbReference type="RefSeq" id="WP_054682266.1">
    <property type="nucleotide sequence ID" value="NZ_CP044496.1"/>
</dbReference>
<sequence length="337" mass="37982">MYTFIRSTLAKHHVRGSVVAVKDGKPQQSSYGYAWYGKRIGNGSSKVVYPTGSTQKVITGAMIVQLMNEKKNTKQSFSQNTKISRWYPYLRNAKNISVGNLLTHTSGITASDTEIDRGYNYSEANAINWVVNNVNAHTAGKVGSYFYNNTNYILLSGIIRQLTGKSYESNFNSRVVKKLGLKNTYLYQDIPSTKTDPISYYCNGGRNYQNPNYVRRTLASQLPGAGNMFTTPIEYYKIQVGLSNGQILNKDDFNYLTHLKSRVTDYSGGVYIKKNGTLKAAYGNLHGTHFGMWFQLTTDNQNGIVMFLNQTNDNENDEKAAGYDILQHIKKNTFTRK</sequence>
<dbReference type="Pfam" id="PF00144">
    <property type="entry name" value="Beta-lactamase"/>
    <property type="match status" value="1"/>
</dbReference>
<dbReference type="InterPro" id="IPR050491">
    <property type="entry name" value="AmpC-like"/>
</dbReference>
<dbReference type="PANTHER" id="PTHR46825:SF11">
    <property type="entry name" value="PENICILLIN-BINDING PROTEIN 4"/>
    <property type="match status" value="1"/>
</dbReference>
<organism evidence="4 5">
    <name type="scientific">Lactobacillus acetotolerans</name>
    <dbReference type="NCBI Taxonomy" id="1600"/>
    <lineage>
        <taxon>Bacteria</taxon>
        <taxon>Bacillati</taxon>
        <taxon>Bacillota</taxon>
        <taxon>Bacilli</taxon>
        <taxon>Lactobacillales</taxon>
        <taxon>Lactobacillaceae</taxon>
        <taxon>Lactobacillus</taxon>
    </lineage>
</organism>
<dbReference type="GeneID" id="78211419"/>
<evidence type="ECO:0000256" key="1">
    <source>
        <dbReference type="ARBA" id="ARBA00004370"/>
    </source>
</evidence>
<evidence type="ECO:0000313" key="5">
    <source>
        <dbReference type="Proteomes" id="UP000325393"/>
    </source>
</evidence>
<dbReference type="SUPFAM" id="SSF56601">
    <property type="entry name" value="beta-lactamase/transpeptidase-like"/>
    <property type="match status" value="1"/>
</dbReference>
<evidence type="ECO:0000256" key="2">
    <source>
        <dbReference type="ARBA" id="ARBA00023136"/>
    </source>
</evidence>
<dbReference type="PANTHER" id="PTHR46825">
    <property type="entry name" value="D-ALANYL-D-ALANINE-CARBOXYPEPTIDASE/ENDOPEPTIDASE AMPH"/>
    <property type="match status" value="1"/>
</dbReference>
<dbReference type="Gene3D" id="3.40.710.10">
    <property type="entry name" value="DD-peptidase/beta-lactamase superfamily"/>
    <property type="match status" value="1"/>
</dbReference>
<protein>
    <submittedName>
        <fullName evidence="4">Beta-lactamase family protein</fullName>
    </submittedName>
</protein>
<evidence type="ECO:0000313" key="4">
    <source>
        <dbReference type="EMBL" id="QFG51960.1"/>
    </source>
</evidence>
<reference evidence="4 5" key="1">
    <citation type="submission" date="2019-09" db="EMBL/GenBank/DDBJ databases">
        <title>Genome sequencing of Lactobacillus acetotolerans.</title>
        <authorList>
            <person name="Kim K."/>
        </authorList>
    </citation>
    <scope>NUCLEOTIDE SEQUENCE [LARGE SCALE GENOMIC DNA]</scope>
    <source>
        <strain evidence="4 5">LA749</strain>
    </source>
</reference>
<dbReference type="GO" id="GO:0016020">
    <property type="term" value="C:membrane"/>
    <property type="evidence" value="ECO:0007669"/>
    <property type="project" value="UniProtKB-SubCell"/>
</dbReference>
<name>A0A5P5ZKX8_9LACO</name>
<dbReference type="Proteomes" id="UP000325393">
    <property type="component" value="Chromosome"/>
</dbReference>
<accession>A0A5P5ZKX8</accession>
<dbReference type="InterPro" id="IPR001466">
    <property type="entry name" value="Beta-lactam-related"/>
</dbReference>
<evidence type="ECO:0000259" key="3">
    <source>
        <dbReference type="Pfam" id="PF00144"/>
    </source>
</evidence>
<proteinExistence type="predicted"/>
<feature type="domain" description="Beta-lactamase-related" evidence="3">
    <location>
        <begin position="5"/>
        <end position="326"/>
    </location>
</feature>
<dbReference type="AlphaFoldDB" id="A0A5P5ZKX8"/>
<dbReference type="EMBL" id="CP044496">
    <property type="protein sequence ID" value="QFG51960.1"/>
    <property type="molecule type" value="Genomic_DNA"/>
</dbReference>